<dbReference type="SUPFAM" id="SSF53850">
    <property type="entry name" value="Periplasmic binding protein-like II"/>
    <property type="match status" value="1"/>
</dbReference>
<keyword evidence="3" id="KW-0732">Signal</keyword>
<dbReference type="RefSeq" id="WP_045529255.1">
    <property type="nucleotide sequence ID" value="NZ_CP011043.1"/>
</dbReference>
<reference evidence="4 5" key="1">
    <citation type="journal article" date="2015" name="Genome Announc.">
        <title>Complete Genome Sequence of Clavibacter michiganensis subsp. insidiosus R1-1 Using PacBio Single-Molecule Real-Time Technology.</title>
        <authorList>
            <person name="Lu Y."/>
            <person name="Samac D.A."/>
            <person name="Glazebrook J."/>
            <person name="Ishimaru C.A."/>
        </authorList>
    </citation>
    <scope>NUCLEOTIDE SEQUENCE [LARGE SCALE GENOMIC DNA]</scope>
    <source>
        <strain evidence="4 5">R1-1</strain>
    </source>
</reference>
<dbReference type="AlphaFoldDB" id="A0A0D5CKF9"/>
<evidence type="ECO:0000256" key="3">
    <source>
        <dbReference type="SAM" id="SignalP"/>
    </source>
</evidence>
<name>A0A0D5CKF9_9MICO</name>
<feature type="signal peptide" evidence="3">
    <location>
        <begin position="1"/>
        <end position="25"/>
    </location>
</feature>
<dbReference type="PROSITE" id="PS51257">
    <property type="entry name" value="PROKAR_LIPOPROTEIN"/>
    <property type="match status" value="1"/>
</dbReference>
<dbReference type="PANTHER" id="PTHR43649:SF29">
    <property type="entry name" value="OSMOPROTECTIVE COMPOUNDS-BINDING PROTEIN GGTB"/>
    <property type="match status" value="1"/>
</dbReference>
<accession>A0A0D5CKF9</accession>
<sequence>MGHALFRRRFAAPLAAVGIAGLALTGCTGDIAAKDAADTDCSPYSSYGTFEGSPEVSIGGTIQDDEADRLVESWKDFESCTGITVNYQGTKEFEAQIAVLAEGKSAPDIGIIPQPGLFNVLASKGYLQPAPAAVEENVDKGWSTDWKGYGTVDGTFYGAPLMASVKGYVWYSPAEFKEKGYEIPKSTAQLMDLTKKIADEGDHKPWCVGIGSGDATGWPGTDWIESFVIRQSGAETYDKWVTHQIPFNDPAIVQAFDAVGDIIKNPDYVNGGLGDVSSIISTEFGDAGLPILDGECSLHHQASFYEGFWKKADGTDAKVSPDGDVYAFLLPPTNEGDATTVTGGGELVGAFKSSDEITAVLSYLSSDTWANNRVKLGGVISANKGLDPANASSDILKQSIEILQDPNATFRFDGSDLMPGAVGTDSFWKGIVGWLSGDSTQKTVDAIESSWPAS</sequence>
<dbReference type="PANTHER" id="PTHR43649">
    <property type="entry name" value="ARABINOSE-BINDING PROTEIN-RELATED"/>
    <property type="match status" value="1"/>
</dbReference>
<gene>
    <name evidence="4" type="ORF">VO01_11990</name>
</gene>
<dbReference type="PATRIC" id="fig|33014.5.peg.2473"/>
<dbReference type="InterPro" id="IPR050490">
    <property type="entry name" value="Bact_solute-bd_prot1"/>
</dbReference>
<evidence type="ECO:0000256" key="1">
    <source>
        <dbReference type="ARBA" id="ARBA00008520"/>
    </source>
</evidence>
<evidence type="ECO:0000256" key="2">
    <source>
        <dbReference type="ARBA" id="ARBA00022448"/>
    </source>
</evidence>
<proteinExistence type="inferred from homology"/>
<feature type="chain" id="PRO_5038576819" evidence="3">
    <location>
        <begin position="26"/>
        <end position="454"/>
    </location>
</feature>
<dbReference type="OrthoDB" id="8663148at2"/>
<dbReference type="Gene3D" id="3.40.190.10">
    <property type="entry name" value="Periplasmic binding protein-like II"/>
    <property type="match status" value="2"/>
</dbReference>
<comment type="similarity">
    <text evidence="1">Belongs to the bacterial solute-binding protein 1 family.</text>
</comment>
<dbReference type="HOGENOM" id="CLU_027068_0_0_11"/>
<organism evidence="4 5">
    <name type="scientific">Clavibacter michiganensis subsp. insidiosus</name>
    <dbReference type="NCBI Taxonomy" id="33014"/>
    <lineage>
        <taxon>Bacteria</taxon>
        <taxon>Bacillati</taxon>
        <taxon>Actinomycetota</taxon>
        <taxon>Actinomycetes</taxon>
        <taxon>Micrococcales</taxon>
        <taxon>Microbacteriaceae</taxon>
        <taxon>Clavibacter</taxon>
    </lineage>
</organism>
<evidence type="ECO:0000313" key="5">
    <source>
        <dbReference type="Proteomes" id="UP000032604"/>
    </source>
</evidence>
<dbReference type="EMBL" id="CP011043">
    <property type="protein sequence ID" value="AJW79750.1"/>
    <property type="molecule type" value="Genomic_DNA"/>
</dbReference>
<dbReference type="Proteomes" id="UP000032604">
    <property type="component" value="Chromosome"/>
</dbReference>
<protein>
    <submittedName>
        <fullName evidence="4">Sugar ABC transporter substrate-binding protein</fullName>
    </submittedName>
</protein>
<dbReference type="KEGG" id="cmh:VO01_11990"/>
<keyword evidence="2" id="KW-0813">Transport</keyword>
<evidence type="ECO:0000313" key="4">
    <source>
        <dbReference type="EMBL" id="AJW79750.1"/>
    </source>
</evidence>